<comment type="caution">
    <text evidence="1">The sequence shown here is derived from an EMBL/GenBank/DDBJ whole genome shotgun (WGS) entry which is preliminary data.</text>
</comment>
<feature type="non-terminal residue" evidence="1">
    <location>
        <position position="1"/>
    </location>
</feature>
<dbReference type="Proteomes" id="UP001066276">
    <property type="component" value="Chromosome 2_1"/>
</dbReference>
<sequence length="158" mass="16764">FDVQTQTCTMYQCCKQAFSASVCYHIKARLLAFPNLGTNGTKTPFLSGPPTHREAHGGGQPHSRLLAHAPTETVPLIAPSSSPTLILMYLLLNTDPAPGPQWSVSITPLSGSDLDRNIEAFSPARTGATLERSPLTPGCSHQQAAVSILAATSGCREH</sequence>
<gene>
    <name evidence="1" type="ORF">NDU88_000725</name>
</gene>
<feature type="non-terminal residue" evidence="1">
    <location>
        <position position="158"/>
    </location>
</feature>
<dbReference type="AlphaFoldDB" id="A0AAV7V7P1"/>
<protein>
    <submittedName>
        <fullName evidence="1">Uncharacterized protein</fullName>
    </submittedName>
</protein>
<proteinExistence type="predicted"/>
<accession>A0AAV7V7P1</accession>
<organism evidence="1 2">
    <name type="scientific">Pleurodeles waltl</name>
    <name type="common">Iberian ribbed newt</name>
    <dbReference type="NCBI Taxonomy" id="8319"/>
    <lineage>
        <taxon>Eukaryota</taxon>
        <taxon>Metazoa</taxon>
        <taxon>Chordata</taxon>
        <taxon>Craniata</taxon>
        <taxon>Vertebrata</taxon>
        <taxon>Euteleostomi</taxon>
        <taxon>Amphibia</taxon>
        <taxon>Batrachia</taxon>
        <taxon>Caudata</taxon>
        <taxon>Salamandroidea</taxon>
        <taxon>Salamandridae</taxon>
        <taxon>Pleurodelinae</taxon>
        <taxon>Pleurodeles</taxon>
    </lineage>
</organism>
<evidence type="ECO:0000313" key="1">
    <source>
        <dbReference type="EMBL" id="KAJ1196861.1"/>
    </source>
</evidence>
<reference evidence="1" key="1">
    <citation type="journal article" date="2022" name="bioRxiv">
        <title>Sequencing and chromosome-scale assembly of the giantPleurodeles waltlgenome.</title>
        <authorList>
            <person name="Brown T."/>
            <person name="Elewa A."/>
            <person name="Iarovenko S."/>
            <person name="Subramanian E."/>
            <person name="Araus A.J."/>
            <person name="Petzold A."/>
            <person name="Susuki M."/>
            <person name="Suzuki K.-i.T."/>
            <person name="Hayashi T."/>
            <person name="Toyoda A."/>
            <person name="Oliveira C."/>
            <person name="Osipova E."/>
            <person name="Leigh N.D."/>
            <person name="Simon A."/>
            <person name="Yun M.H."/>
        </authorList>
    </citation>
    <scope>NUCLEOTIDE SEQUENCE</scope>
    <source>
        <strain evidence="1">20211129_DDA</strain>
        <tissue evidence="1">Liver</tissue>
    </source>
</reference>
<evidence type="ECO:0000313" key="2">
    <source>
        <dbReference type="Proteomes" id="UP001066276"/>
    </source>
</evidence>
<dbReference type="EMBL" id="JANPWB010000003">
    <property type="protein sequence ID" value="KAJ1196861.1"/>
    <property type="molecule type" value="Genomic_DNA"/>
</dbReference>
<keyword evidence="2" id="KW-1185">Reference proteome</keyword>
<name>A0AAV7V7P1_PLEWA</name>